<dbReference type="SUPFAM" id="SSF48264">
    <property type="entry name" value="Cytochrome P450"/>
    <property type="match status" value="1"/>
</dbReference>
<keyword evidence="5 13" id="KW-0349">Heme</keyword>
<keyword evidence="11" id="KW-0503">Monooxygenase</keyword>
<evidence type="ECO:0000256" key="12">
    <source>
        <dbReference type="ARBA" id="ARBA00023136"/>
    </source>
</evidence>
<dbReference type="AlphaFoldDB" id="A0AAD2JYL4"/>
<name>A0AAD2JYL4_9AGAR</name>
<keyword evidence="12 14" id="KW-0472">Membrane</keyword>
<evidence type="ECO:0000256" key="6">
    <source>
        <dbReference type="ARBA" id="ARBA00022692"/>
    </source>
</evidence>
<evidence type="ECO:0000256" key="8">
    <source>
        <dbReference type="ARBA" id="ARBA00022989"/>
    </source>
</evidence>
<protein>
    <recommendedName>
        <fullName evidence="17">Cytochrome P450</fullName>
    </recommendedName>
</protein>
<evidence type="ECO:0000313" key="16">
    <source>
        <dbReference type="Proteomes" id="UP001295794"/>
    </source>
</evidence>
<dbReference type="PANTHER" id="PTHR24305">
    <property type="entry name" value="CYTOCHROME P450"/>
    <property type="match status" value="1"/>
</dbReference>
<dbReference type="InterPro" id="IPR036396">
    <property type="entry name" value="Cyt_P450_sf"/>
</dbReference>
<evidence type="ECO:0000313" key="15">
    <source>
        <dbReference type="EMBL" id="CAK5269095.1"/>
    </source>
</evidence>
<keyword evidence="6 14" id="KW-0812">Transmembrane</keyword>
<dbReference type="EMBL" id="CAVNYO010000138">
    <property type="protein sequence ID" value="CAK5269095.1"/>
    <property type="molecule type" value="Genomic_DNA"/>
</dbReference>
<dbReference type="InterPro" id="IPR001128">
    <property type="entry name" value="Cyt_P450"/>
</dbReference>
<comment type="cofactor">
    <cofactor evidence="1 13">
        <name>heme</name>
        <dbReference type="ChEBI" id="CHEBI:30413"/>
    </cofactor>
</comment>
<dbReference type="PRINTS" id="PR00385">
    <property type="entry name" value="P450"/>
</dbReference>
<evidence type="ECO:0000256" key="7">
    <source>
        <dbReference type="ARBA" id="ARBA00022723"/>
    </source>
</evidence>
<comment type="caution">
    <text evidence="15">The sequence shown here is derived from an EMBL/GenBank/DDBJ whole genome shotgun (WGS) entry which is preliminary data.</text>
</comment>
<organism evidence="15 16">
    <name type="scientific">Mycena citricolor</name>
    <dbReference type="NCBI Taxonomy" id="2018698"/>
    <lineage>
        <taxon>Eukaryota</taxon>
        <taxon>Fungi</taxon>
        <taxon>Dikarya</taxon>
        <taxon>Basidiomycota</taxon>
        <taxon>Agaricomycotina</taxon>
        <taxon>Agaricomycetes</taxon>
        <taxon>Agaricomycetidae</taxon>
        <taxon>Agaricales</taxon>
        <taxon>Marasmiineae</taxon>
        <taxon>Mycenaceae</taxon>
        <taxon>Mycena</taxon>
    </lineage>
</organism>
<dbReference type="GO" id="GO:0004497">
    <property type="term" value="F:monooxygenase activity"/>
    <property type="evidence" value="ECO:0007669"/>
    <property type="project" value="UniProtKB-KW"/>
</dbReference>
<evidence type="ECO:0000256" key="9">
    <source>
        <dbReference type="ARBA" id="ARBA00023002"/>
    </source>
</evidence>
<dbReference type="InterPro" id="IPR050121">
    <property type="entry name" value="Cytochrome_P450_monoxygenase"/>
</dbReference>
<evidence type="ECO:0000256" key="14">
    <source>
        <dbReference type="SAM" id="Phobius"/>
    </source>
</evidence>
<feature type="transmembrane region" description="Helical" evidence="14">
    <location>
        <begin position="12"/>
        <end position="36"/>
    </location>
</feature>
<evidence type="ECO:0000256" key="5">
    <source>
        <dbReference type="ARBA" id="ARBA00022617"/>
    </source>
</evidence>
<sequence length="556" mass="61889">MRPFVALRLAMITSILVPIALALISPIVFFFLRILYRNWTSPLHFVDGPACSNIILGHSNLIVDVPTITDEWREKFGATFMAKGFFGENELHTKDVKAVAHMVSRGATYQRTTSSLAQVTRLLGEGLLSVEHDPHKRQASVSYARRVLNPAFGVAQVRIMNEVFIEKGNMLRDLLLEEIKKGSGTGIVDLSGWLSQVTLDIIGQAGFGYQFNSMESRGKDEAELSTVVRSLLHSPNANVYQTVQVAQAVLPVLQFVPLPGSQIIRLAQTKLRSIGKQLMHKFKRESVAAAAEKDLGKDRNLLALLIKANMSSDVPASQRLSDEEVISQIPTFFLAGHETTSTALSWAVHALSQHPEIQEQLRQELFSLPTDHPTMDELNALPFLENFIRESMRLYAPAVFIQRMASQDDVLPLAKPYVDRQGVSHDTLPIRKGQVFTIPILAINTDKETWGEDALEFKPDRWDNLPEAVHSVPGVWANQMTFFAGSHNCIGFRFSLVEQKAILFTLLRTFEFSPGAKSIMPIISNVLQRPVAFEAGKTGLVSTGKFPVMLKEYTGE</sequence>
<evidence type="ECO:0000256" key="2">
    <source>
        <dbReference type="ARBA" id="ARBA00004370"/>
    </source>
</evidence>
<keyword evidence="7 13" id="KW-0479">Metal-binding</keyword>
<dbReference type="GO" id="GO:0020037">
    <property type="term" value="F:heme binding"/>
    <property type="evidence" value="ECO:0007669"/>
    <property type="project" value="InterPro"/>
</dbReference>
<accession>A0AAD2JYL4</accession>
<dbReference type="Proteomes" id="UP001295794">
    <property type="component" value="Unassembled WGS sequence"/>
</dbReference>
<comment type="subcellular location">
    <subcellularLocation>
        <location evidence="2">Membrane</location>
    </subcellularLocation>
</comment>
<dbReference type="PANTHER" id="PTHR24305:SF166">
    <property type="entry name" value="CYTOCHROME P450 12A4, MITOCHONDRIAL-RELATED"/>
    <property type="match status" value="1"/>
</dbReference>
<evidence type="ECO:0000256" key="3">
    <source>
        <dbReference type="ARBA" id="ARBA00004721"/>
    </source>
</evidence>
<keyword evidence="9" id="KW-0560">Oxidoreductase</keyword>
<comment type="similarity">
    <text evidence="4">Belongs to the cytochrome P450 family.</text>
</comment>
<evidence type="ECO:0000256" key="11">
    <source>
        <dbReference type="ARBA" id="ARBA00023033"/>
    </source>
</evidence>
<reference evidence="15" key="1">
    <citation type="submission" date="2023-11" db="EMBL/GenBank/DDBJ databases">
        <authorList>
            <person name="De Vega J J."/>
            <person name="De Vega J J."/>
        </authorList>
    </citation>
    <scope>NUCLEOTIDE SEQUENCE</scope>
</reference>
<evidence type="ECO:0000256" key="4">
    <source>
        <dbReference type="ARBA" id="ARBA00010617"/>
    </source>
</evidence>
<comment type="pathway">
    <text evidence="3">Secondary metabolite biosynthesis; terpenoid biosynthesis.</text>
</comment>
<evidence type="ECO:0008006" key="17">
    <source>
        <dbReference type="Google" id="ProtNLM"/>
    </source>
</evidence>
<dbReference type="Gene3D" id="1.10.630.10">
    <property type="entry name" value="Cytochrome P450"/>
    <property type="match status" value="1"/>
</dbReference>
<dbReference type="Pfam" id="PF00067">
    <property type="entry name" value="p450"/>
    <property type="match status" value="1"/>
</dbReference>
<dbReference type="GO" id="GO:0016705">
    <property type="term" value="F:oxidoreductase activity, acting on paired donors, with incorporation or reduction of molecular oxygen"/>
    <property type="evidence" value="ECO:0007669"/>
    <property type="project" value="InterPro"/>
</dbReference>
<dbReference type="PRINTS" id="PR00463">
    <property type="entry name" value="EP450I"/>
</dbReference>
<evidence type="ECO:0000256" key="1">
    <source>
        <dbReference type="ARBA" id="ARBA00001971"/>
    </source>
</evidence>
<dbReference type="GO" id="GO:0016020">
    <property type="term" value="C:membrane"/>
    <property type="evidence" value="ECO:0007669"/>
    <property type="project" value="UniProtKB-SubCell"/>
</dbReference>
<evidence type="ECO:0000256" key="13">
    <source>
        <dbReference type="PIRSR" id="PIRSR602401-1"/>
    </source>
</evidence>
<keyword evidence="16" id="KW-1185">Reference proteome</keyword>
<dbReference type="InterPro" id="IPR002401">
    <property type="entry name" value="Cyt_P450_E_grp-I"/>
</dbReference>
<gene>
    <name evidence="15" type="ORF">MYCIT1_LOCUS12577</name>
</gene>
<proteinExistence type="inferred from homology"/>
<keyword evidence="8 14" id="KW-1133">Transmembrane helix</keyword>
<evidence type="ECO:0000256" key="10">
    <source>
        <dbReference type="ARBA" id="ARBA00023004"/>
    </source>
</evidence>
<feature type="binding site" description="axial binding residue" evidence="13">
    <location>
        <position position="489"/>
    </location>
    <ligand>
        <name>heme</name>
        <dbReference type="ChEBI" id="CHEBI:30413"/>
    </ligand>
    <ligandPart>
        <name>Fe</name>
        <dbReference type="ChEBI" id="CHEBI:18248"/>
    </ligandPart>
</feature>
<dbReference type="GO" id="GO:0005506">
    <property type="term" value="F:iron ion binding"/>
    <property type="evidence" value="ECO:0007669"/>
    <property type="project" value="InterPro"/>
</dbReference>
<keyword evidence="10 13" id="KW-0408">Iron</keyword>